<keyword evidence="2" id="KW-0472">Membrane</keyword>
<evidence type="ECO:0000256" key="1">
    <source>
        <dbReference type="SAM" id="MobiDB-lite"/>
    </source>
</evidence>
<sequence>MHHLLSSKYFLVISGLFVVLTVAIIWFFFPPVIKTFNDNRAESSALAEKIKASQAEAATVKDLVAAKTTIAELYDNASAALPSSPSADLLLLQFDGLTKSLGLDATITVPFSESSLASQVAPSAPKDENDIKPGSGSTGGTQPIITSSGGGTGTDFSLSGEWDYPTVLSLLTKLKTFIRWNTVTSIDLTKTADKTTATISGKVFWTPASNLQFSGSAKDLLSQAKTLFNPYVSYAVVPDVTKEGNFGKSNPFQ</sequence>
<dbReference type="EMBL" id="LCMV01000014">
    <property type="protein sequence ID" value="KKU43913.1"/>
    <property type="molecule type" value="Genomic_DNA"/>
</dbReference>
<reference evidence="3 4" key="1">
    <citation type="journal article" date="2015" name="Nature">
        <title>rRNA introns, odd ribosomes, and small enigmatic genomes across a large radiation of phyla.</title>
        <authorList>
            <person name="Brown C.T."/>
            <person name="Hug L.A."/>
            <person name="Thomas B.C."/>
            <person name="Sharon I."/>
            <person name="Castelle C.J."/>
            <person name="Singh A."/>
            <person name="Wilkins M.J."/>
            <person name="Williams K.H."/>
            <person name="Banfield J.F."/>
        </authorList>
    </citation>
    <scope>NUCLEOTIDE SEQUENCE [LARGE SCALE GENOMIC DNA]</scope>
</reference>
<keyword evidence="2" id="KW-1133">Transmembrane helix</keyword>
<comment type="caution">
    <text evidence="3">The sequence shown here is derived from an EMBL/GenBank/DDBJ whole genome shotgun (WGS) entry which is preliminary data.</text>
</comment>
<organism evidence="3 4">
    <name type="scientific">Berkelbacteria bacterium GW2011_GWA2_46_7</name>
    <dbReference type="NCBI Taxonomy" id="1618335"/>
    <lineage>
        <taxon>Bacteria</taxon>
        <taxon>Candidatus Berkelbacteria</taxon>
    </lineage>
</organism>
<dbReference type="Proteomes" id="UP000034487">
    <property type="component" value="Unassembled WGS sequence"/>
</dbReference>
<proteinExistence type="predicted"/>
<evidence type="ECO:0000313" key="3">
    <source>
        <dbReference type="EMBL" id="KKU43913.1"/>
    </source>
</evidence>
<evidence type="ECO:0000313" key="4">
    <source>
        <dbReference type="Proteomes" id="UP000034487"/>
    </source>
</evidence>
<gene>
    <name evidence="3" type="ORF">UX60_C0014G0012</name>
</gene>
<feature type="region of interest" description="Disordered" evidence="1">
    <location>
        <begin position="118"/>
        <end position="150"/>
    </location>
</feature>
<keyword evidence="2" id="KW-0812">Transmembrane</keyword>
<accession>A0A0G1SPF4</accession>
<feature type="transmembrane region" description="Helical" evidence="2">
    <location>
        <begin position="9"/>
        <end position="29"/>
    </location>
</feature>
<protein>
    <submittedName>
        <fullName evidence="3">Uncharacterized protein</fullName>
    </submittedName>
</protein>
<evidence type="ECO:0000256" key="2">
    <source>
        <dbReference type="SAM" id="Phobius"/>
    </source>
</evidence>
<name>A0A0G1SPF4_9BACT</name>
<dbReference type="AlphaFoldDB" id="A0A0G1SPF4"/>